<dbReference type="GeneID" id="64766113"/>
<evidence type="ECO:0000313" key="3">
    <source>
        <dbReference type="Proteomes" id="UP000318375"/>
    </source>
</evidence>
<sequence>MSRHLQAVENRQPHLATVGQSGAAARRLKRRIVREGWNVDQDWKPRQGYLYTVVRAISARINQNYDGWPSDELRKAAHTFVGKPVFVNHVNDDPTAARGVIVASRYVEAGDDKYIECIQEVDAERYPKVAREIMSGGLDSVSMGAEAGFTICSYCDNKAVDDRDLCEHVRMHKGSTLPRTNKKTGKVEDVLVYESCHKIAFFELSYVFDPADETAVASKVLMAAAKKYAECPPGMDCSNQFTEAETPVPGMPDPGSDTPAAPSGGDITNVADAAAGAVDSATDSLGDALGGATDTPRAGEAPATNPADSDAPIMASRRRTATIPGFVPAEGARPIDPSKPVFVHTNRHAVNAIKKGQDRQDVWSIKQDDPETGVHVRGYAPEVHMENNKFVVQQAGAQKFKDTADESGQGGKRVVHAGVVGFLSSPPSEAQNYSLTDYHPGFHQSFVHRDNGEPVADADRVHFTPDAKMYSAKADNWGRDHEPQLLAQPHPSVNAANMHTIGGEPQDRPPVFQGKIARRKNAYGEVEAPQQVDTLREEGSTPEDDTDDFHHYVSPPKDLSQPDLSQAGNIDREQDANEAAAAAGAPGAPAVPGAPAPEAQQYIEMKIPIPQQDQQKQVPMQSFAAVERLAYFENYFGHRLADWRDAITANRAMTADESADYLRARADFVTASALENAHLGSTTDRTPEKGLTTMGRSTLATRGKEASRGRRHHADGPLVDTGDQSRNDQGEQEEAFISETPPAEPVAAPTPDASTITNTENNLVARVQAGRAQLLKDAAALAALQKRKTAGVDGNADTVVNPTVTDSASEALTGDHFEPLEEAPVETQPKDASLKVFQAFDQWLTAASGADSRRHTEASLKRAAKRFAAEKGIKAEAMFPALGMVLREARKNDKLAKKGKSMQKRADEKLEVAAPDDRADVEAPVKGDTDADAQASQFDLHDFGDNASDDKSDPDLSTDNQFWAPGEGKKTSSRAKTAGGILAMRCAEAFVDAGLAAKEDRYRLASEFENMNKGLITDRLALATKFAEVRANDHRRYQVASGGTRGTAKSPVPPGMSGGARVAATQQRVAANDPRFDSMLFN</sequence>
<feature type="region of interest" description="Disordered" evidence="1">
    <location>
        <begin position="239"/>
        <end position="268"/>
    </location>
</feature>
<evidence type="ECO:0000313" key="2">
    <source>
        <dbReference type="EMBL" id="QDF18580.1"/>
    </source>
</evidence>
<protein>
    <submittedName>
        <fullName evidence="2">Uncharacterized protein</fullName>
    </submittedName>
</protein>
<feature type="compositionally biased region" description="Basic and acidic residues" evidence="1">
    <location>
        <begin position="939"/>
        <end position="954"/>
    </location>
</feature>
<dbReference type="Pfam" id="PF25735">
    <property type="entry name" value="Phage_L5_gp82"/>
    <property type="match status" value="1"/>
</dbReference>
<feature type="compositionally biased region" description="Low complexity" evidence="1">
    <location>
        <begin position="739"/>
        <end position="753"/>
    </location>
</feature>
<dbReference type="EMBL" id="MK977695">
    <property type="protein sequence ID" value="QDF18580.1"/>
    <property type="molecule type" value="Genomic_DNA"/>
</dbReference>
<dbReference type="KEGG" id="vg:64766113"/>
<organism evidence="2 3">
    <name type="scientific">Gordonia phage Pupper</name>
    <dbReference type="NCBI Taxonomy" id="2571249"/>
    <lineage>
        <taxon>Viruses</taxon>
        <taxon>Duplodnaviria</taxon>
        <taxon>Heunggongvirae</taxon>
        <taxon>Uroviricota</taxon>
        <taxon>Caudoviricetes</taxon>
        <taxon>Puppervirus</taxon>
        <taxon>Puppervirus Pupper</taxon>
    </lineage>
</organism>
<reference evidence="2 3" key="1">
    <citation type="submission" date="2019-05" db="EMBL/GenBank/DDBJ databases">
        <authorList>
            <person name="Pope W.H."/>
            <person name="Garlena R.A."/>
            <person name="Russell D.A."/>
            <person name="Jacobs-Sera D."/>
            <person name="Hatfull G.F."/>
        </authorList>
    </citation>
    <scope>NUCLEOTIDE SEQUENCE [LARGE SCALE GENOMIC DNA]</scope>
</reference>
<evidence type="ECO:0000256" key="1">
    <source>
        <dbReference type="SAM" id="MobiDB-lite"/>
    </source>
</evidence>
<keyword evidence="3" id="KW-1185">Reference proteome</keyword>
<name>A0A4Y6EIL5_9CAUD</name>
<proteinExistence type="predicted"/>
<feature type="region of interest" description="Disordered" evidence="1">
    <location>
        <begin position="285"/>
        <end position="314"/>
    </location>
</feature>
<dbReference type="Proteomes" id="UP000318375">
    <property type="component" value="Segment"/>
</dbReference>
<feature type="region of interest" description="Disordered" evidence="1">
    <location>
        <begin position="680"/>
        <end position="756"/>
    </location>
</feature>
<dbReference type="RefSeq" id="YP_010058882.1">
    <property type="nucleotide sequence ID" value="NC_054723.1"/>
</dbReference>
<feature type="region of interest" description="Disordered" evidence="1">
    <location>
        <begin position="893"/>
        <end position="974"/>
    </location>
</feature>
<feature type="compositionally biased region" description="Basic and acidic residues" evidence="1">
    <location>
        <begin position="904"/>
        <end position="929"/>
    </location>
</feature>
<dbReference type="InterPro" id="IPR058002">
    <property type="entry name" value="Gp82"/>
</dbReference>
<feature type="region of interest" description="Disordered" evidence="1">
    <location>
        <begin position="1039"/>
        <end position="1061"/>
    </location>
</feature>
<gene>
    <name evidence="2" type="primary">94</name>
    <name evidence="2" type="ORF">SEA_PUPPER_94</name>
</gene>
<accession>A0A4Y6EIL5</accession>
<feature type="compositionally biased region" description="Low complexity" evidence="1">
    <location>
        <begin position="577"/>
        <end position="595"/>
    </location>
</feature>
<feature type="region of interest" description="Disordered" evidence="1">
    <location>
        <begin position="520"/>
        <end position="595"/>
    </location>
</feature>